<feature type="signal peptide" evidence="1">
    <location>
        <begin position="1"/>
        <end position="21"/>
    </location>
</feature>
<dbReference type="PANTHER" id="PTHR39179">
    <property type="entry name" value="SPORE COAT PROTEIN I"/>
    <property type="match status" value="1"/>
</dbReference>
<reference evidence="3 4" key="1">
    <citation type="submission" date="2018-10" db="EMBL/GenBank/DDBJ databases">
        <title>Phylogenomics of Brevibacillus.</title>
        <authorList>
            <person name="Dunlap C."/>
        </authorList>
    </citation>
    <scope>NUCLEOTIDE SEQUENCE [LARGE SCALE GENOMIC DNA]</scope>
    <source>
        <strain evidence="3 4">JCM 15716</strain>
    </source>
</reference>
<dbReference type="GO" id="GO:0042601">
    <property type="term" value="C:endospore-forming forespore"/>
    <property type="evidence" value="ECO:0007669"/>
    <property type="project" value="TreeGrafter"/>
</dbReference>
<dbReference type="InterPro" id="IPR002575">
    <property type="entry name" value="Aminoglycoside_PTrfase"/>
</dbReference>
<dbReference type="Proteomes" id="UP000271031">
    <property type="component" value="Unassembled WGS sequence"/>
</dbReference>
<keyword evidence="3" id="KW-0167">Capsid protein</keyword>
<dbReference type="SUPFAM" id="SSF56112">
    <property type="entry name" value="Protein kinase-like (PK-like)"/>
    <property type="match status" value="1"/>
</dbReference>
<dbReference type="InterPro" id="IPR011009">
    <property type="entry name" value="Kinase-like_dom_sf"/>
</dbReference>
<evidence type="ECO:0000313" key="3">
    <source>
        <dbReference type="EMBL" id="RNB85115.1"/>
    </source>
</evidence>
<evidence type="ECO:0000259" key="2">
    <source>
        <dbReference type="Pfam" id="PF01636"/>
    </source>
</evidence>
<dbReference type="NCBIfam" id="TIGR02906">
    <property type="entry name" value="spore_CotS"/>
    <property type="match status" value="1"/>
</dbReference>
<keyword evidence="4" id="KW-1185">Reference proteome</keyword>
<gene>
    <name evidence="3" type="ORF">EDM56_19600</name>
</gene>
<name>A0A3M8DCT0_9BACL</name>
<keyword evidence="1" id="KW-0732">Signal</keyword>
<feature type="domain" description="Aminoglycoside phosphotransferase" evidence="2">
    <location>
        <begin position="92"/>
        <end position="327"/>
    </location>
</feature>
<proteinExistence type="predicted"/>
<dbReference type="InterPro" id="IPR047175">
    <property type="entry name" value="CotS-like"/>
</dbReference>
<evidence type="ECO:0000256" key="1">
    <source>
        <dbReference type="SAM" id="SignalP"/>
    </source>
</evidence>
<dbReference type="OrthoDB" id="9771902at2"/>
<evidence type="ECO:0000313" key="4">
    <source>
        <dbReference type="Proteomes" id="UP000271031"/>
    </source>
</evidence>
<keyword evidence="3" id="KW-0946">Virion</keyword>
<dbReference type="PANTHER" id="PTHR39179:SF1">
    <property type="entry name" value="SPORE COAT PROTEIN I"/>
    <property type="match status" value="1"/>
</dbReference>
<dbReference type="InterPro" id="IPR014255">
    <property type="entry name" value="Spore_coat_CotS"/>
</dbReference>
<dbReference type="Gene3D" id="3.90.1200.10">
    <property type="match status" value="1"/>
</dbReference>
<dbReference type="EMBL" id="RHHQ01000015">
    <property type="protein sequence ID" value="RNB85115.1"/>
    <property type="molecule type" value="Genomic_DNA"/>
</dbReference>
<feature type="chain" id="PRO_5018018994" evidence="1">
    <location>
        <begin position="22"/>
        <end position="389"/>
    </location>
</feature>
<sequence length="389" mass="45077">MKALVLTIAAAVVVVANLANAYASVSAASAANANLMEKNGPMTSSTQLGEVFYLHSGVSSMEEEILPTVAKNYRFNIRQAELLHYTPRTLVLRIQTDDGPFVVKSIFADRDRMSFILAVEHYLRGKGVAIPQTIPMENGEFIFFCNGTPYTVQEYVEGKPLHITSKSACTERGRLLGHFHACSLGFNAGDVKPCQGIAEWEQIYQEELQTMIGWREQYRSSKEKEHQLVMRSIDFFIRAGKQLLRILTQNQYFSEVRAEPLERQFLCHGDFHTGNVLWNEKMQRFTIIDWEFTRFDYPSVDLGRLLSIIMRHNNRWNEASFSALLSGYLEQNPLSEKQMELLYLDLAFPHQFERFLRKNWFEEFTVGEIRQFLQREEEKTRFLLRALER</sequence>
<accession>A0A3M8DCT0</accession>
<dbReference type="Gene3D" id="3.30.200.20">
    <property type="entry name" value="Phosphorylase Kinase, domain 1"/>
    <property type="match status" value="1"/>
</dbReference>
<dbReference type="AlphaFoldDB" id="A0A3M8DCT0"/>
<protein>
    <submittedName>
        <fullName evidence="3">CotS family spore coat protein</fullName>
    </submittedName>
</protein>
<dbReference type="Pfam" id="PF01636">
    <property type="entry name" value="APH"/>
    <property type="match status" value="1"/>
</dbReference>
<organism evidence="3 4">
    <name type="scientific">Brevibacillus fluminis</name>
    <dbReference type="NCBI Taxonomy" id="511487"/>
    <lineage>
        <taxon>Bacteria</taxon>
        <taxon>Bacillati</taxon>
        <taxon>Bacillota</taxon>
        <taxon>Bacilli</taxon>
        <taxon>Bacillales</taxon>
        <taxon>Paenibacillaceae</taxon>
        <taxon>Brevibacillus</taxon>
    </lineage>
</organism>
<comment type="caution">
    <text evidence="3">The sequence shown here is derived from an EMBL/GenBank/DDBJ whole genome shotgun (WGS) entry which is preliminary data.</text>
</comment>